<proteinExistence type="predicted"/>
<dbReference type="Proteomes" id="UP000230781">
    <property type="component" value="Chromosome"/>
</dbReference>
<gene>
    <name evidence="1" type="ORF">CTM98_08015</name>
</gene>
<dbReference type="AlphaFoldDB" id="A0A2D3PSC8"/>
<evidence type="ECO:0000313" key="2">
    <source>
        <dbReference type="Proteomes" id="UP000230781"/>
    </source>
</evidence>
<name>A0A2D3PSC8_9FUSO</name>
<evidence type="ECO:0008006" key="3">
    <source>
        <dbReference type="Google" id="ProtNLM"/>
    </source>
</evidence>
<sequence>MKKILLILFTVAIFIIGGIFGYKKILSIEKENKIIQLFNKDSLENFSKNKNEMLEKLKTLNKEEADELYEQYLESNNTILENLNIEHDKLLSGGINGIYNKDIAENFTDEEWKIANKFLNKYDLELWYLARGTCIIKEVPDFYYKTFKDYVTDDYKEYLKITSKENEEHYVADSGLCITLEELGDRIVTWENFLEKYPNSKLNDKVNNICNSYRRDYILGVPGGIYDYKESAEEYNRFIKKYPDSPTTELLGYYLEEVNLDEPENNDSEDLSKMIDEYIEKYFYLGSLENRKKGNLFSEQTNTLLKEFNKNKEEVINKLKTLNKEEADKFYEDYLESNNEILEKMNENDYIMLDNAFYIGEGDIDKEKLNKQNKYLDNYGLEVIEIEEGFMLTEKKDFYYNIFKNYVSNDYKNFLKLRSEDIEYIDYLSSINEHPEIVADKVINWEKFLEKYPDSKLKKKANDICYSYRGDYIIALTSLPTTEVLKNGKINEDVKELNRFIKKYPNSPTTEIIKYYLENYKNENINDMLADKNEEIYNRGNK</sequence>
<dbReference type="InterPro" id="IPR011990">
    <property type="entry name" value="TPR-like_helical_dom_sf"/>
</dbReference>
<dbReference type="Gene3D" id="1.25.40.10">
    <property type="entry name" value="Tetratricopeptide repeat domain"/>
    <property type="match status" value="2"/>
</dbReference>
<protein>
    <recommendedName>
        <fullName evidence="3">Tetratricopeptide repeat protein</fullName>
    </recommendedName>
</protein>
<dbReference type="RefSeq" id="WP_100026618.1">
    <property type="nucleotide sequence ID" value="NZ_CP024704.1"/>
</dbReference>
<organism evidence="1 2">
    <name type="scientific">Fusobacterium pseudoperiodonticum</name>
    <dbReference type="NCBI Taxonomy" id="2663009"/>
    <lineage>
        <taxon>Bacteria</taxon>
        <taxon>Fusobacteriati</taxon>
        <taxon>Fusobacteriota</taxon>
        <taxon>Fusobacteriia</taxon>
        <taxon>Fusobacteriales</taxon>
        <taxon>Fusobacteriaceae</taxon>
        <taxon>Fusobacterium</taxon>
    </lineage>
</organism>
<evidence type="ECO:0000313" key="1">
    <source>
        <dbReference type="EMBL" id="ATV70595.1"/>
    </source>
</evidence>
<dbReference type="EMBL" id="CP024704">
    <property type="protein sequence ID" value="ATV70595.1"/>
    <property type="molecule type" value="Genomic_DNA"/>
</dbReference>
<reference evidence="1 2" key="1">
    <citation type="submission" date="2017-11" db="EMBL/GenBank/DDBJ databases">
        <title>Genome sequencing of Fusobacterium periodonticum KCOM 2555.</title>
        <authorList>
            <person name="Kook J.-K."/>
            <person name="Park S.-N."/>
            <person name="Lim Y.K."/>
        </authorList>
    </citation>
    <scope>NUCLEOTIDE SEQUENCE [LARGE SCALE GENOMIC DNA]</scope>
    <source>
        <strain evidence="1 2">KCOM 2555</strain>
    </source>
</reference>
<accession>A0A2D3PSC8</accession>